<gene>
    <name evidence="2" type="ORF">TPSB3V08_LOCUS12980</name>
</gene>
<dbReference type="AlphaFoldDB" id="A0A7R9DRA2"/>
<proteinExistence type="predicted"/>
<feature type="region of interest" description="Disordered" evidence="1">
    <location>
        <begin position="26"/>
        <end position="129"/>
    </location>
</feature>
<feature type="compositionally biased region" description="Pro residues" evidence="1">
    <location>
        <begin position="90"/>
        <end position="102"/>
    </location>
</feature>
<name>A0A7R9DRA2_TIMPO</name>
<evidence type="ECO:0000313" key="2">
    <source>
        <dbReference type="EMBL" id="CAD7419476.1"/>
    </source>
</evidence>
<accession>A0A7R9DRA2</accession>
<sequence>MLLFLVASHGNYLDSLSAPNYSSQNLYVQPPTRHQHQHTLVEDKSNLLPRGRSRGPLLDVSLSQLDRPATPVGHHSQHSRSRSGLEEVGPPDPQGPPRPPPPRPEDYYSSRRQLYEDDPLLQRSKQQPM</sequence>
<protein>
    <submittedName>
        <fullName evidence="2">Uncharacterized protein</fullName>
    </submittedName>
</protein>
<dbReference type="EMBL" id="OD021495">
    <property type="protein sequence ID" value="CAD7419476.1"/>
    <property type="molecule type" value="Genomic_DNA"/>
</dbReference>
<reference evidence="2" key="1">
    <citation type="submission" date="2020-11" db="EMBL/GenBank/DDBJ databases">
        <authorList>
            <person name="Tran Van P."/>
        </authorList>
    </citation>
    <scope>NUCLEOTIDE SEQUENCE</scope>
</reference>
<evidence type="ECO:0000256" key="1">
    <source>
        <dbReference type="SAM" id="MobiDB-lite"/>
    </source>
</evidence>
<feature type="compositionally biased region" description="Basic and acidic residues" evidence="1">
    <location>
        <begin position="103"/>
        <end position="115"/>
    </location>
</feature>
<feature type="compositionally biased region" description="Low complexity" evidence="1">
    <location>
        <begin position="47"/>
        <end position="58"/>
    </location>
</feature>
<organism evidence="2">
    <name type="scientific">Timema poppense</name>
    <name type="common">Walking stick</name>
    <dbReference type="NCBI Taxonomy" id="170557"/>
    <lineage>
        <taxon>Eukaryota</taxon>
        <taxon>Metazoa</taxon>
        <taxon>Ecdysozoa</taxon>
        <taxon>Arthropoda</taxon>
        <taxon>Hexapoda</taxon>
        <taxon>Insecta</taxon>
        <taxon>Pterygota</taxon>
        <taxon>Neoptera</taxon>
        <taxon>Polyneoptera</taxon>
        <taxon>Phasmatodea</taxon>
        <taxon>Timematodea</taxon>
        <taxon>Timematoidea</taxon>
        <taxon>Timematidae</taxon>
        <taxon>Timema</taxon>
    </lineage>
</organism>